<dbReference type="InterPro" id="IPR003593">
    <property type="entry name" value="AAA+_ATPase"/>
</dbReference>
<evidence type="ECO:0000313" key="3">
    <source>
        <dbReference type="EMBL" id="VTQ86615.1"/>
    </source>
</evidence>
<dbReference type="InterPro" id="IPR027417">
    <property type="entry name" value="P-loop_NTPase"/>
</dbReference>
<dbReference type="PANTHER" id="PTHR30486">
    <property type="entry name" value="TWITCHING MOTILITY PROTEIN PILT"/>
    <property type="match status" value="1"/>
</dbReference>
<comment type="similarity">
    <text evidence="1">Belongs to the GSP E family.</text>
</comment>
<dbReference type="InterPro" id="IPR001482">
    <property type="entry name" value="T2SS/T4SS_dom"/>
</dbReference>
<dbReference type="Pfam" id="PF00437">
    <property type="entry name" value="T2SSE"/>
    <property type="match status" value="1"/>
</dbReference>
<dbReference type="InterPro" id="IPR006321">
    <property type="entry name" value="PilT/PilU"/>
</dbReference>
<protein>
    <submittedName>
        <fullName evidence="3">Type IV pilus retraction protein</fullName>
    </submittedName>
</protein>
<dbReference type="PROSITE" id="PS00662">
    <property type="entry name" value="T2SP_E"/>
    <property type="match status" value="1"/>
</dbReference>
<dbReference type="OrthoDB" id="9808272at2"/>
<reference evidence="3 4" key="1">
    <citation type="submission" date="2019-05" db="EMBL/GenBank/DDBJ databases">
        <authorList>
            <consortium name="Pathogen Informatics"/>
        </authorList>
    </citation>
    <scope>NUCLEOTIDE SEQUENCE [LARGE SCALE GENOMIC DNA]</scope>
    <source>
        <strain evidence="3 4">NCTC503</strain>
    </source>
</reference>
<dbReference type="GO" id="GO:0005524">
    <property type="term" value="F:ATP binding"/>
    <property type="evidence" value="ECO:0007669"/>
    <property type="project" value="InterPro"/>
</dbReference>
<dbReference type="SMART" id="SM00382">
    <property type="entry name" value="AAA"/>
    <property type="match status" value="1"/>
</dbReference>
<evidence type="ECO:0000256" key="1">
    <source>
        <dbReference type="ARBA" id="ARBA00006611"/>
    </source>
</evidence>
<evidence type="ECO:0000313" key="4">
    <source>
        <dbReference type="Proteomes" id="UP000308489"/>
    </source>
</evidence>
<sequence>MIDITNIEEIIRYAAEVDATDIHLICDSAPAVRVHKELYAIENAEKLTPEICVHLALSIMSDKNKEELQSVGQSDFAFSMGDYGRFRANVFMQRGNVSLALRRISSKIPNFDVLNLPKAIKGFSNLHKGLVLITGATGSGKSTTLASLLDIINTEKRKHIITIEDPIEYLHEHKLCRVNQREIGNDTDSFAGALRAALREDPDVVLVGEMRDPETINIALTAAETGHLVFSTLHTVGAAKTIDRIIDVFPADSQGQIRSQLATVLKGVVSQELVPRCDKKGIVAACEVMITTPAISNLIREGKPHQINNMIQGGADMGMQTLDSHLADLCQKGIISYDHAHERAQDEKLFNSMTSRRW</sequence>
<dbReference type="InterPro" id="IPR050921">
    <property type="entry name" value="T4SS_GSP_E_ATPase"/>
</dbReference>
<dbReference type="Proteomes" id="UP000308489">
    <property type="component" value="Chromosome 1"/>
</dbReference>
<organism evidence="3 4">
    <name type="scientific">Hathewaya histolytica</name>
    <name type="common">Clostridium histolyticum</name>
    <dbReference type="NCBI Taxonomy" id="1498"/>
    <lineage>
        <taxon>Bacteria</taxon>
        <taxon>Bacillati</taxon>
        <taxon>Bacillota</taxon>
        <taxon>Clostridia</taxon>
        <taxon>Eubacteriales</taxon>
        <taxon>Clostridiaceae</taxon>
        <taxon>Hathewaya</taxon>
    </lineage>
</organism>
<name>A0A4U9R5J3_HATHI</name>
<evidence type="ECO:0000259" key="2">
    <source>
        <dbReference type="PROSITE" id="PS00662"/>
    </source>
</evidence>
<dbReference type="NCBIfam" id="TIGR01420">
    <property type="entry name" value="pilT_fam"/>
    <property type="match status" value="1"/>
</dbReference>
<gene>
    <name evidence="3" type="primary">pilT_1</name>
    <name evidence="3" type="ORF">NCTC503_00957</name>
</gene>
<accession>A0A4U9R5J3</accession>
<dbReference type="Gene3D" id="3.40.50.300">
    <property type="entry name" value="P-loop containing nucleotide triphosphate hydrolases"/>
    <property type="match status" value="1"/>
</dbReference>
<dbReference type="SUPFAM" id="SSF52540">
    <property type="entry name" value="P-loop containing nucleoside triphosphate hydrolases"/>
    <property type="match status" value="1"/>
</dbReference>
<feature type="domain" description="Bacterial type II secretion system protein E" evidence="2">
    <location>
        <begin position="198"/>
        <end position="212"/>
    </location>
</feature>
<dbReference type="GO" id="GO:0016887">
    <property type="term" value="F:ATP hydrolysis activity"/>
    <property type="evidence" value="ECO:0007669"/>
    <property type="project" value="InterPro"/>
</dbReference>
<dbReference type="Gene3D" id="3.30.450.90">
    <property type="match status" value="1"/>
</dbReference>
<dbReference type="AlphaFoldDB" id="A0A4U9R5J3"/>
<dbReference type="EMBL" id="LR590481">
    <property type="protein sequence ID" value="VTQ86615.1"/>
    <property type="molecule type" value="Genomic_DNA"/>
</dbReference>
<proteinExistence type="inferred from homology"/>
<keyword evidence="4" id="KW-1185">Reference proteome</keyword>
<dbReference type="RefSeq" id="WP_138209663.1">
    <property type="nucleotide sequence ID" value="NZ_CBCRUQ010000004.1"/>
</dbReference>
<dbReference type="CDD" id="cd01131">
    <property type="entry name" value="PilT"/>
    <property type="match status" value="1"/>
</dbReference>
<dbReference type="KEGG" id="hhw:NCTC503_00957"/>